<evidence type="ECO:0000313" key="8">
    <source>
        <dbReference type="EMBL" id="AII87730.1"/>
    </source>
</evidence>
<evidence type="ECO:0000313" key="9">
    <source>
        <dbReference type="Proteomes" id="UP000028680"/>
    </source>
</evidence>
<evidence type="ECO:0000256" key="6">
    <source>
        <dbReference type="ARBA" id="ARBA00023211"/>
    </source>
</evidence>
<dbReference type="PANTHER" id="PTHR12318:SF0">
    <property type="entry name" value="ACYL-COENZYME A DIPHOSPHATASE NUDT19"/>
    <property type="match status" value="1"/>
</dbReference>
<dbReference type="InterPro" id="IPR000086">
    <property type="entry name" value="NUDIX_hydrolase_dom"/>
</dbReference>
<accession>A0AAN0VJ08</accession>
<keyword evidence="4" id="KW-0378">Hydrolase</keyword>
<dbReference type="Proteomes" id="UP000028680">
    <property type="component" value="Chromosome"/>
</dbReference>
<keyword evidence="9" id="KW-1185">Reference proteome</keyword>
<keyword evidence="6" id="KW-0464">Manganese</keyword>
<dbReference type="PANTHER" id="PTHR12318">
    <property type="entry name" value="TESTOSTERONE-REGULATED PROTEIN RP2"/>
    <property type="match status" value="1"/>
</dbReference>
<reference evidence="8 9" key="1">
    <citation type="journal article" date="2014" name="ISME J.">
        <title>Adaptation of an abundant Roseobacter RCA organism to pelagic systems revealed by genomic and transcriptomic analyses.</title>
        <authorList>
            <person name="Voget S."/>
            <person name="Wemheuer B."/>
            <person name="Brinkhoff T."/>
            <person name="Vollmers J."/>
            <person name="Dietrich S."/>
            <person name="Giebel H.A."/>
            <person name="Beardsley C."/>
            <person name="Sardemann C."/>
            <person name="Bakenhus I."/>
            <person name="Billerbeck S."/>
            <person name="Daniel R."/>
            <person name="Simon M."/>
        </authorList>
    </citation>
    <scope>NUCLEOTIDE SEQUENCE [LARGE SCALE GENOMIC DNA]</scope>
    <source>
        <strain evidence="8 9">RCA23</strain>
    </source>
</reference>
<evidence type="ECO:0000256" key="1">
    <source>
        <dbReference type="ARBA" id="ARBA00001936"/>
    </source>
</evidence>
<dbReference type="Gene3D" id="3.90.79.10">
    <property type="entry name" value="Nucleoside Triphosphate Pyrophosphohydrolase"/>
    <property type="match status" value="1"/>
</dbReference>
<evidence type="ECO:0000259" key="7">
    <source>
        <dbReference type="PROSITE" id="PS51462"/>
    </source>
</evidence>
<name>A0AAN0VJ08_9RHOB</name>
<dbReference type="GO" id="GO:0016818">
    <property type="term" value="F:hydrolase activity, acting on acid anhydrides, in phosphorus-containing anhydrides"/>
    <property type="evidence" value="ECO:0007669"/>
    <property type="project" value="InterPro"/>
</dbReference>
<evidence type="ECO:0000256" key="2">
    <source>
        <dbReference type="ARBA" id="ARBA00001946"/>
    </source>
</evidence>
<evidence type="ECO:0000256" key="5">
    <source>
        <dbReference type="ARBA" id="ARBA00022842"/>
    </source>
</evidence>
<comment type="cofactor">
    <cofactor evidence="1">
        <name>Mn(2+)</name>
        <dbReference type="ChEBI" id="CHEBI:29035"/>
    </cofactor>
</comment>
<sequence length="203" mass="22381">MGQRGSKAAFMPNKFVFPGGAVDADDSAIPLAKPLVQTCHARLLEDNSGPSPETLAVAAIRELWEETGLILGAPEEWQDAPKDWSGFAKAGFRPSAEKMYFFFRAITPPGPPRRFDARFFLVDADQLAGDLDDFSGASDELSHLQWVPLDEARALNLPFITSIVLGELAALREIQPPASVPFFKNQDEESLFLRLNGSEQQYQ</sequence>
<dbReference type="EMBL" id="CP003984">
    <property type="protein sequence ID" value="AII87730.1"/>
    <property type="molecule type" value="Genomic_DNA"/>
</dbReference>
<dbReference type="SUPFAM" id="SSF55811">
    <property type="entry name" value="Nudix"/>
    <property type="match status" value="1"/>
</dbReference>
<dbReference type="GO" id="GO:0046872">
    <property type="term" value="F:metal ion binding"/>
    <property type="evidence" value="ECO:0007669"/>
    <property type="project" value="UniProtKB-KW"/>
</dbReference>
<feature type="domain" description="Nudix hydrolase" evidence="7">
    <location>
        <begin position="1"/>
        <end position="169"/>
    </location>
</feature>
<dbReference type="PROSITE" id="PS51462">
    <property type="entry name" value="NUDIX"/>
    <property type="match status" value="1"/>
</dbReference>
<evidence type="ECO:0000256" key="3">
    <source>
        <dbReference type="ARBA" id="ARBA00022723"/>
    </source>
</evidence>
<organism evidence="8 9">
    <name type="scientific">Planktomarina temperata RCA23</name>
    <dbReference type="NCBI Taxonomy" id="666509"/>
    <lineage>
        <taxon>Bacteria</taxon>
        <taxon>Pseudomonadati</taxon>
        <taxon>Pseudomonadota</taxon>
        <taxon>Alphaproteobacteria</taxon>
        <taxon>Rhodobacterales</taxon>
        <taxon>Paracoccaceae</taxon>
        <taxon>Planktomarina</taxon>
    </lineage>
</organism>
<dbReference type="AlphaFoldDB" id="A0AAN0VJ08"/>
<dbReference type="CDD" id="cd18870">
    <property type="entry name" value="NUDIX_AcylCoAdiphos_Nudt19"/>
    <property type="match status" value="1"/>
</dbReference>
<proteinExistence type="predicted"/>
<dbReference type="InterPro" id="IPR039121">
    <property type="entry name" value="NUDT19"/>
</dbReference>
<dbReference type="Pfam" id="PF00293">
    <property type="entry name" value="NUDIX"/>
    <property type="match status" value="1"/>
</dbReference>
<evidence type="ECO:0000256" key="4">
    <source>
        <dbReference type="ARBA" id="ARBA00022801"/>
    </source>
</evidence>
<gene>
    <name evidence="8" type="ORF">RCA23_c22060</name>
</gene>
<dbReference type="KEGG" id="ptp:RCA23_c22060"/>
<dbReference type="InterPro" id="IPR015797">
    <property type="entry name" value="NUDIX_hydrolase-like_dom_sf"/>
</dbReference>
<keyword evidence="5" id="KW-0460">Magnesium</keyword>
<comment type="cofactor">
    <cofactor evidence="2">
        <name>Mg(2+)</name>
        <dbReference type="ChEBI" id="CHEBI:18420"/>
    </cofactor>
</comment>
<protein>
    <recommendedName>
        <fullName evidence="7">Nudix hydrolase domain-containing protein</fullName>
    </recommendedName>
</protein>
<keyword evidence="3" id="KW-0479">Metal-binding</keyword>